<dbReference type="GO" id="GO:0005730">
    <property type="term" value="C:nucleolus"/>
    <property type="evidence" value="ECO:0007669"/>
    <property type="project" value="TreeGrafter"/>
</dbReference>
<dbReference type="STRING" id="1209962.L0P9J1"/>
<dbReference type="GO" id="GO:0006360">
    <property type="term" value="P:transcription by RNA polymerase I"/>
    <property type="evidence" value="ECO:0007669"/>
    <property type="project" value="TreeGrafter"/>
</dbReference>
<feature type="region of interest" description="Disordered" evidence="3">
    <location>
        <begin position="33"/>
        <end position="65"/>
    </location>
</feature>
<dbReference type="GO" id="GO:0006334">
    <property type="term" value="P:nucleosome assembly"/>
    <property type="evidence" value="ECO:0007669"/>
    <property type="project" value="TreeGrafter"/>
</dbReference>
<protein>
    <recommendedName>
        <fullName evidence="6">SPT2 chromatin protein</fullName>
    </recommendedName>
</protein>
<evidence type="ECO:0000313" key="5">
    <source>
        <dbReference type="Proteomes" id="UP000010422"/>
    </source>
</evidence>
<dbReference type="Pfam" id="PF08243">
    <property type="entry name" value="SPT2"/>
    <property type="match status" value="1"/>
</dbReference>
<dbReference type="GO" id="GO:0003677">
    <property type="term" value="F:DNA binding"/>
    <property type="evidence" value="ECO:0007669"/>
    <property type="project" value="TreeGrafter"/>
</dbReference>
<evidence type="ECO:0000256" key="1">
    <source>
        <dbReference type="ARBA" id="ARBA00006461"/>
    </source>
</evidence>
<dbReference type="PANTHER" id="PTHR22691:SF8">
    <property type="entry name" value="PROTEIN SPT2 HOMOLOG"/>
    <property type="match status" value="1"/>
</dbReference>
<proteinExistence type="inferred from homology"/>
<name>L0P9J1_PNEJI</name>
<dbReference type="EMBL" id="CAKM01000152">
    <property type="protein sequence ID" value="CCJ29066.1"/>
    <property type="molecule type" value="Genomic_DNA"/>
</dbReference>
<evidence type="ECO:0008006" key="6">
    <source>
        <dbReference type="Google" id="ProtNLM"/>
    </source>
</evidence>
<evidence type="ECO:0000256" key="3">
    <source>
        <dbReference type="SAM" id="MobiDB-lite"/>
    </source>
</evidence>
<comment type="similarity">
    <text evidence="1">Belongs to the SPT2 family.</text>
</comment>
<dbReference type="FunCoup" id="L0P9J1">
    <property type="interactions" value="38"/>
</dbReference>
<dbReference type="InterPro" id="IPR013256">
    <property type="entry name" value="Chromatin_SPT2"/>
</dbReference>
<sequence length="387" mass="44885">MKLGREYDSLLAIASTNDWEQQIRLEKLKKAKVQQEAEKSLKEQQECEKERQERHRQQEERKKALEQASVQNLVVKPVISEKSISQENKGSLPHKKTGYRSKSMSFKELMSHTSNINPEILKINPTAKTDVDLGSKNILGLKTSQDQSINLKYEDVKQHQTYKSPLSLAKTPLIAKKEHPLLKTVKSFSSISKPSTSKLKKDRLINRTLSKNPIKSKIISGFHPNDMVALRQGPKRDFRTIEEIQNDLWRKKGKNYPFLHKNASKTNNTSSNIPSNNILLKNQESKNLSLRNCPFNTESKQNISCKRAKTNLLDKSETLDYDVSSEIWKIFGRKKEEYIFNYDSDSDMEVTGAELQKEEEFSARIGKIEDRNEKYKEIMRKMNKRKR</sequence>
<accession>L0P9J1</accession>
<dbReference type="Proteomes" id="UP000010422">
    <property type="component" value="Unassembled WGS sequence"/>
</dbReference>
<dbReference type="GO" id="GO:0042393">
    <property type="term" value="F:histone binding"/>
    <property type="evidence" value="ECO:0007669"/>
    <property type="project" value="TreeGrafter"/>
</dbReference>
<dbReference type="InParanoid" id="L0P9J1"/>
<gene>
    <name evidence="4" type="ORF">PNEJI1_002147</name>
</gene>
<organism evidence="5">
    <name type="scientific">Pneumocystis jirovecii</name>
    <name type="common">Human pneumocystis pneumonia agent</name>
    <dbReference type="NCBI Taxonomy" id="42068"/>
    <lineage>
        <taxon>Eukaryota</taxon>
        <taxon>Fungi</taxon>
        <taxon>Dikarya</taxon>
        <taxon>Ascomycota</taxon>
        <taxon>Taphrinomycotina</taxon>
        <taxon>Pneumocystomycetes</taxon>
        <taxon>Pneumocystaceae</taxon>
        <taxon>Pneumocystis</taxon>
    </lineage>
</organism>
<reference evidence="4 5" key="1">
    <citation type="journal article" date="2012" name="MBio">
        <title>De novo assembly of the Pneumocystis jirovecii genome from a single bronchoalveolar lavage fluid specimen from a patient.</title>
        <authorList>
            <person name="Cisse O.H."/>
            <person name="Pagni M."/>
            <person name="Hauser P.M."/>
        </authorList>
    </citation>
    <scope>NUCLEOTIDE SEQUENCE [LARGE SCALE GENOMIC DNA]</scope>
    <source>
        <strain evidence="4 5">SE8</strain>
    </source>
</reference>
<keyword evidence="2" id="KW-0175">Coiled coil</keyword>
<dbReference type="SMART" id="SM00784">
    <property type="entry name" value="SPT2"/>
    <property type="match status" value="1"/>
</dbReference>
<evidence type="ECO:0000313" key="4">
    <source>
        <dbReference type="EMBL" id="CCJ29066.1"/>
    </source>
</evidence>
<comment type="caution">
    <text evidence="4">The sequence shown here is derived from an EMBL/GenBank/DDBJ whole genome shotgun (WGS) entry which is preliminary data.</text>
</comment>
<dbReference type="PANTHER" id="PTHR22691">
    <property type="entry name" value="YEAST SPT2-RELATED"/>
    <property type="match status" value="1"/>
</dbReference>
<evidence type="ECO:0000256" key="2">
    <source>
        <dbReference type="ARBA" id="ARBA00023054"/>
    </source>
</evidence>
<dbReference type="VEuPathDB" id="FungiDB:PNEJI1_002147"/>
<dbReference type="AlphaFoldDB" id="L0P9J1"/>